<accession>A0A537IJ61</accession>
<dbReference type="AlphaFoldDB" id="A0A537IJ61"/>
<feature type="chain" id="PRO_5022133322" description="Tripartite tricarboxylate transporter substrate binding protein" evidence="2">
    <location>
        <begin position="20"/>
        <end position="336"/>
    </location>
</feature>
<keyword evidence="2" id="KW-0732">Signal</keyword>
<evidence type="ECO:0008006" key="5">
    <source>
        <dbReference type="Google" id="ProtNLM"/>
    </source>
</evidence>
<dbReference type="PANTHER" id="PTHR42928:SF5">
    <property type="entry name" value="BLR1237 PROTEIN"/>
    <property type="match status" value="1"/>
</dbReference>
<gene>
    <name evidence="3" type="ORF">E6H05_12645</name>
</gene>
<dbReference type="InterPro" id="IPR005064">
    <property type="entry name" value="BUG"/>
</dbReference>
<comment type="caution">
    <text evidence="3">The sequence shown here is derived from an EMBL/GenBank/DDBJ whole genome shotgun (WGS) entry which is preliminary data.</text>
</comment>
<dbReference type="Gene3D" id="3.40.190.10">
    <property type="entry name" value="Periplasmic binding protein-like II"/>
    <property type="match status" value="1"/>
</dbReference>
<sequence>MRAFVVVVALCLVASPFFTGPVRGQQPLFAGKTVTIIVGYNPGGGYDLVARLIARYLPKYLPGNPAVVVQNMPGANSIIAANHVYTVAKPDGLTIGAFNRNLILGQLVKAPGIRFDMTKFGWVGSPASETTVLTIRNDLPYRAATDLLKADPAVIVGATGPGASTYDFPLLLKALAKFNLRIISGYPSSADIMLAVERKEVDGRAGSYSSTKPFIDRGLVRSIVRGRASVPDIARLPMDEDLVPDARSKAVMRLRSSPEIIGRPFVAPPGTPEEYIRAYWDAFTKVAQDKEFLVDADKAGLEINYVRGDQALQISRDVLGAAPDIVKVFTQFFSFN</sequence>
<organism evidence="3 4">
    <name type="scientific">Candidatus Segetimicrobium genomatis</name>
    <dbReference type="NCBI Taxonomy" id="2569760"/>
    <lineage>
        <taxon>Bacteria</taxon>
        <taxon>Bacillati</taxon>
        <taxon>Candidatus Sysuimicrobiota</taxon>
        <taxon>Candidatus Sysuimicrobiia</taxon>
        <taxon>Candidatus Sysuimicrobiales</taxon>
        <taxon>Candidatus Segetimicrobiaceae</taxon>
        <taxon>Candidatus Segetimicrobium</taxon>
    </lineage>
</organism>
<evidence type="ECO:0000256" key="1">
    <source>
        <dbReference type="ARBA" id="ARBA00006987"/>
    </source>
</evidence>
<dbReference type="PANTHER" id="PTHR42928">
    <property type="entry name" value="TRICARBOXYLATE-BINDING PROTEIN"/>
    <property type="match status" value="1"/>
</dbReference>
<reference evidence="3 4" key="1">
    <citation type="journal article" date="2019" name="Nat. Microbiol.">
        <title>Mediterranean grassland soil C-N compound turnover is dependent on rainfall and depth, and is mediated by genomically divergent microorganisms.</title>
        <authorList>
            <person name="Diamond S."/>
            <person name="Andeer P.F."/>
            <person name="Li Z."/>
            <person name="Crits-Christoph A."/>
            <person name="Burstein D."/>
            <person name="Anantharaman K."/>
            <person name="Lane K.R."/>
            <person name="Thomas B.C."/>
            <person name="Pan C."/>
            <person name="Northen T.R."/>
            <person name="Banfield J.F."/>
        </authorList>
    </citation>
    <scope>NUCLEOTIDE SEQUENCE [LARGE SCALE GENOMIC DNA]</scope>
    <source>
        <strain evidence="3">NP_8</strain>
    </source>
</reference>
<evidence type="ECO:0000313" key="4">
    <source>
        <dbReference type="Proteomes" id="UP000318834"/>
    </source>
</evidence>
<comment type="similarity">
    <text evidence="1">Belongs to the UPF0065 (bug) family.</text>
</comment>
<dbReference type="EMBL" id="VBAP01000115">
    <property type="protein sequence ID" value="TMI71339.1"/>
    <property type="molecule type" value="Genomic_DNA"/>
</dbReference>
<dbReference type="InterPro" id="IPR042100">
    <property type="entry name" value="Bug_dom1"/>
</dbReference>
<dbReference type="Gene3D" id="3.40.190.150">
    <property type="entry name" value="Bordetella uptake gene, domain 1"/>
    <property type="match status" value="1"/>
</dbReference>
<feature type="signal peptide" evidence="2">
    <location>
        <begin position="1"/>
        <end position="19"/>
    </location>
</feature>
<name>A0A537IJ61_9BACT</name>
<dbReference type="Pfam" id="PF03401">
    <property type="entry name" value="TctC"/>
    <property type="match status" value="1"/>
</dbReference>
<protein>
    <recommendedName>
        <fullName evidence="5">Tripartite tricarboxylate transporter substrate binding protein</fullName>
    </recommendedName>
</protein>
<proteinExistence type="inferred from homology"/>
<dbReference type="Proteomes" id="UP000318834">
    <property type="component" value="Unassembled WGS sequence"/>
</dbReference>
<evidence type="ECO:0000313" key="3">
    <source>
        <dbReference type="EMBL" id="TMI71339.1"/>
    </source>
</evidence>
<evidence type="ECO:0000256" key="2">
    <source>
        <dbReference type="SAM" id="SignalP"/>
    </source>
</evidence>